<proteinExistence type="predicted"/>
<dbReference type="STRING" id="106370.Francci3_2319"/>
<evidence type="ECO:0000313" key="2">
    <source>
        <dbReference type="Proteomes" id="UP000001937"/>
    </source>
</evidence>
<dbReference type="EMBL" id="CP000249">
    <property type="protein sequence ID" value="ABD11687.1"/>
    <property type="molecule type" value="Genomic_DNA"/>
</dbReference>
<reference evidence="1 2" key="1">
    <citation type="journal article" date="2007" name="Genome Res.">
        <title>Genome characteristics of facultatively symbiotic Frankia sp. strains reflect host range and host plant biogeography.</title>
        <authorList>
            <person name="Normand P."/>
            <person name="Lapierre P."/>
            <person name="Tisa L.S."/>
            <person name="Gogarten J.P."/>
            <person name="Alloisio N."/>
            <person name="Bagnarol E."/>
            <person name="Bassi C.A."/>
            <person name="Berry A.M."/>
            <person name="Bickhart D.M."/>
            <person name="Choisne N."/>
            <person name="Couloux A."/>
            <person name="Cournoyer B."/>
            <person name="Cruveiller S."/>
            <person name="Daubin V."/>
            <person name="Demange N."/>
            <person name="Francino M.P."/>
            <person name="Goltsman E."/>
            <person name="Huang Y."/>
            <person name="Kopp O.R."/>
            <person name="Labarre L."/>
            <person name="Lapidus A."/>
            <person name="Lavire C."/>
            <person name="Marechal J."/>
            <person name="Martinez M."/>
            <person name="Mastronunzio J.E."/>
            <person name="Mullin B.C."/>
            <person name="Niemann J."/>
            <person name="Pujic P."/>
            <person name="Rawnsley T."/>
            <person name="Rouy Z."/>
            <person name="Schenowitz C."/>
            <person name="Sellstedt A."/>
            <person name="Tavares F."/>
            <person name="Tomkins J.P."/>
            <person name="Vallenet D."/>
            <person name="Valverde C."/>
            <person name="Wall L.G."/>
            <person name="Wang Y."/>
            <person name="Medigue C."/>
            <person name="Benson D.R."/>
        </authorList>
    </citation>
    <scope>NUCLEOTIDE SEQUENCE [LARGE SCALE GENOMIC DNA]</scope>
    <source>
        <strain evidence="2">DSM 45818 / CECT 9043 / CcI3</strain>
    </source>
</reference>
<gene>
    <name evidence="1" type="ordered locus">Francci3_2319</name>
</gene>
<dbReference type="HOGENOM" id="CLU_1746956_0_0_11"/>
<accession>Q2JAK5</accession>
<dbReference type="AlphaFoldDB" id="Q2JAK5"/>
<organism evidence="1 2">
    <name type="scientific">Frankia casuarinae (strain DSM 45818 / CECT 9043 / HFP020203 / CcI3)</name>
    <dbReference type="NCBI Taxonomy" id="106370"/>
    <lineage>
        <taxon>Bacteria</taxon>
        <taxon>Bacillati</taxon>
        <taxon>Actinomycetota</taxon>
        <taxon>Actinomycetes</taxon>
        <taxon>Frankiales</taxon>
        <taxon>Frankiaceae</taxon>
        <taxon>Frankia</taxon>
    </lineage>
</organism>
<sequence>MIRIRRFGYSSSGRVGCKERATSLPLPFAAGAGQLRASSWSNRSVSGWLTVAGWRGGGMRRTDGGPDVEFSISRAGRRRGPVSGPPLVRALRLPDGCRVRGRGLRRPLPRGPVPDFGLYLGTSRLRRRHDGELDWPRTWIDWPDFLLSP</sequence>
<keyword evidence="2" id="KW-1185">Reference proteome</keyword>
<dbReference type="KEGG" id="fra:Francci3_2319"/>
<dbReference type="eggNOG" id="COG2453">
    <property type="taxonomic scope" value="Bacteria"/>
</dbReference>
<dbReference type="Proteomes" id="UP000001937">
    <property type="component" value="Chromosome"/>
</dbReference>
<name>Q2JAK5_FRACC</name>
<evidence type="ECO:0000313" key="1">
    <source>
        <dbReference type="EMBL" id="ABD11687.1"/>
    </source>
</evidence>
<protein>
    <submittedName>
        <fullName evidence="1">Uncharacterized protein</fullName>
    </submittedName>
</protein>